<reference evidence="2 3" key="1">
    <citation type="submission" date="2020-02" db="EMBL/GenBank/DDBJ databases">
        <authorList>
            <person name="Zheng R.K."/>
            <person name="Sun C.M."/>
        </authorList>
    </citation>
    <scope>NUCLEOTIDE SEQUENCE [LARGE SCALE GENOMIC DNA]</scope>
    <source>
        <strain evidence="3">rifampicinis</strain>
    </source>
</reference>
<protein>
    <submittedName>
        <fullName evidence="2">Uncharacterized protein</fullName>
    </submittedName>
</protein>
<gene>
    <name evidence="2" type="ORF">G4Y79_02900</name>
</gene>
<evidence type="ECO:0000256" key="1">
    <source>
        <dbReference type="SAM" id="MobiDB-lite"/>
    </source>
</evidence>
<feature type="compositionally biased region" description="Basic and acidic residues" evidence="1">
    <location>
        <begin position="39"/>
        <end position="49"/>
    </location>
</feature>
<name>A0A7S8EAM4_9CHLR</name>
<dbReference type="RefSeq" id="WP_195171411.1">
    <property type="nucleotide sequence ID" value="NZ_CP062983.1"/>
</dbReference>
<proteinExistence type="predicted"/>
<dbReference type="EMBL" id="CP062983">
    <property type="protein sequence ID" value="QPC83344.1"/>
    <property type="molecule type" value="Genomic_DNA"/>
</dbReference>
<sequence length="55" mass="6496">MDPFTIQQMALLRQQALLAWAEEQDRVPHKPTHGLRAMFRKEPKQKQHLDNALCE</sequence>
<organism evidence="2 3">
    <name type="scientific">Phototrophicus methaneseepsis</name>
    <dbReference type="NCBI Taxonomy" id="2710758"/>
    <lineage>
        <taxon>Bacteria</taxon>
        <taxon>Bacillati</taxon>
        <taxon>Chloroflexota</taxon>
        <taxon>Candidatus Thermofontia</taxon>
        <taxon>Phototrophicales</taxon>
        <taxon>Phototrophicaceae</taxon>
        <taxon>Phototrophicus</taxon>
    </lineage>
</organism>
<dbReference type="AlphaFoldDB" id="A0A7S8EAM4"/>
<dbReference type="Proteomes" id="UP000594468">
    <property type="component" value="Chromosome"/>
</dbReference>
<feature type="region of interest" description="Disordered" evidence="1">
    <location>
        <begin position="27"/>
        <end position="55"/>
    </location>
</feature>
<evidence type="ECO:0000313" key="2">
    <source>
        <dbReference type="EMBL" id="QPC83344.1"/>
    </source>
</evidence>
<accession>A0A7S8EAM4</accession>
<evidence type="ECO:0000313" key="3">
    <source>
        <dbReference type="Proteomes" id="UP000594468"/>
    </source>
</evidence>
<keyword evidence="3" id="KW-1185">Reference proteome</keyword>
<dbReference type="KEGG" id="pmet:G4Y79_02900"/>